<dbReference type="AlphaFoldDB" id="A0A1H8QGJ6"/>
<dbReference type="OrthoDB" id="211933at2"/>
<dbReference type="RefSeq" id="WP_093117024.1">
    <property type="nucleotide sequence ID" value="NZ_FODS01000006.1"/>
</dbReference>
<evidence type="ECO:0000259" key="1">
    <source>
        <dbReference type="Pfam" id="PF13470"/>
    </source>
</evidence>
<sequence>MRLLLDTCVLYPTVMREVILGVAAAGGFTPLWSARILEEWARAARKIGPGGEAQARAEIALVRAQWPEAEVVWDPKLEARLWLPDAADVHVLAAAIAGAAEGIVTVNARDFPQRVLAREGLRRLDPDQLLHGIWTADPELVETVARAVQAQAERLSGEDWPMRALLKKARLPKLGKALG</sequence>
<proteinExistence type="predicted"/>
<feature type="domain" description="PIN" evidence="1">
    <location>
        <begin position="2"/>
        <end position="108"/>
    </location>
</feature>
<gene>
    <name evidence="2" type="ORF">SAMN04490248_106147</name>
</gene>
<accession>A0A1H8QGJ6</accession>
<reference evidence="2 3" key="1">
    <citation type="submission" date="2016-10" db="EMBL/GenBank/DDBJ databases">
        <authorList>
            <person name="de Groot N.N."/>
        </authorList>
    </citation>
    <scope>NUCLEOTIDE SEQUENCE [LARGE SCALE GENOMIC DNA]</scope>
    <source>
        <strain evidence="2 3">DSM 27842</strain>
    </source>
</reference>
<organism evidence="2 3">
    <name type="scientific">Salinihabitans flavidus</name>
    <dbReference type="NCBI Taxonomy" id="569882"/>
    <lineage>
        <taxon>Bacteria</taxon>
        <taxon>Pseudomonadati</taxon>
        <taxon>Pseudomonadota</taxon>
        <taxon>Alphaproteobacteria</taxon>
        <taxon>Rhodobacterales</taxon>
        <taxon>Roseobacteraceae</taxon>
        <taxon>Salinihabitans</taxon>
    </lineage>
</organism>
<dbReference type="InterPro" id="IPR002716">
    <property type="entry name" value="PIN_dom"/>
</dbReference>
<name>A0A1H8QGJ6_9RHOB</name>
<dbReference type="SUPFAM" id="SSF88723">
    <property type="entry name" value="PIN domain-like"/>
    <property type="match status" value="1"/>
</dbReference>
<dbReference type="Pfam" id="PF13470">
    <property type="entry name" value="PIN_3"/>
    <property type="match status" value="1"/>
</dbReference>
<dbReference type="STRING" id="569882.SAMN04490248_106147"/>
<dbReference type="Proteomes" id="UP000198893">
    <property type="component" value="Unassembled WGS sequence"/>
</dbReference>
<dbReference type="EMBL" id="FODS01000006">
    <property type="protein sequence ID" value="SEO53027.1"/>
    <property type="molecule type" value="Genomic_DNA"/>
</dbReference>
<evidence type="ECO:0000313" key="2">
    <source>
        <dbReference type="EMBL" id="SEO53027.1"/>
    </source>
</evidence>
<keyword evidence="3" id="KW-1185">Reference proteome</keyword>
<dbReference type="InterPro" id="IPR029060">
    <property type="entry name" value="PIN-like_dom_sf"/>
</dbReference>
<dbReference type="NCBIfam" id="NF046100">
    <property type="entry name" value="RSP_2648_fam_PIN"/>
    <property type="match status" value="1"/>
</dbReference>
<protein>
    <submittedName>
        <fullName evidence="2">PIN domain-containing protein</fullName>
    </submittedName>
</protein>
<evidence type="ECO:0000313" key="3">
    <source>
        <dbReference type="Proteomes" id="UP000198893"/>
    </source>
</evidence>